<evidence type="ECO:0000313" key="1">
    <source>
        <dbReference type="EMBL" id="MFB9884915.1"/>
    </source>
</evidence>
<organism evidence="1 2">
    <name type="scientific">Balneatrix alpica</name>
    <dbReference type="NCBI Taxonomy" id="75684"/>
    <lineage>
        <taxon>Bacteria</taxon>
        <taxon>Pseudomonadati</taxon>
        <taxon>Pseudomonadota</taxon>
        <taxon>Gammaproteobacteria</taxon>
        <taxon>Oceanospirillales</taxon>
        <taxon>Balneatrichaceae</taxon>
        <taxon>Balneatrix</taxon>
    </lineage>
</organism>
<keyword evidence="2" id="KW-1185">Reference proteome</keyword>
<evidence type="ECO:0008006" key="3">
    <source>
        <dbReference type="Google" id="ProtNLM"/>
    </source>
</evidence>
<accession>A0ABV5Z6L7</accession>
<reference evidence="1 2" key="1">
    <citation type="submission" date="2024-09" db="EMBL/GenBank/DDBJ databases">
        <authorList>
            <person name="Sun Q."/>
            <person name="Mori K."/>
        </authorList>
    </citation>
    <scope>NUCLEOTIDE SEQUENCE [LARGE SCALE GENOMIC DNA]</scope>
    <source>
        <strain evidence="1 2">ATCC 51285</strain>
    </source>
</reference>
<protein>
    <recommendedName>
        <fullName evidence="3">WGR domain-containing protein</fullName>
    </recommendedName>
</protein>
<sequence>MRCKWCKADAEVELDLHQDLLGDWWVQVSWRWLGRKKPRVEQHFFASQESAWDHIALWGRQLKAEGFKRAQSAEWQIELPLSSTNCLSDIN</sequence>
<dbReference type="EMBL" id="JBHLZN010000001">
    <property type="protein sequence ID" value="MFB9884915.1"/>
    <property type="molecule type" value="Genomic_DNA"/>
</dbReference>
<name>A0ABV5Z6L7_9GAMM</name>
<comment type="caution">
    <text evidence="1">The sequence shown here is derived from an EMBL/GenBank/DDBJ whole genome shotgun (WGS) entry which is preliminary data.</text>
</comment>
<dbReference type="RefSeq" id="WP_027313450.1">
    <property type="nucleotide sequence ID" value="NZ_JAUESS010000002.1"/>
</dbReference>
<evidence type="ECO:0000313" key="2">
    <source>
        <dbReference type="Proteomes" id="UP001589628"/>
    </source>
</evidence>
<proteinExistence type="predicted"/>
<dbReference type="Proteomes" id="UP001589628">
    <property type="component" value="Unassembled WGS sequence"/>
</dbReference>
<gene>
    <name evidence="1" type="ORF">ACFFLH_00620</name>
</gene>